<dbReference type="SUPFAM" id="SSF52540">
    <property type="entry name" value="P-loop containing nucleoside triphosphate hydrolases"/>
    <property type="match status" value="1"/>
</dbReference>
<dbReference type="FunFam" id="3.40.50.300:FF:000006">
    <property type="entry name" value="DNA-binding transcriptional regulator NtrC"/>
    <property type="match status" value="1"/>
</dbReference>
<dbReference type="Gene3D" id="1.10.10.60">
    <property type="entry name" value="Homeodomain-like"/>
    <property type="match status" value="1"/>
</dbReference>
<dbReference type="InterPro" id="IPR002197">
    <property type="entry name" value="HTH_Fis"/>
</dbReference>
<keyword evidence="12" id="KW-0804">Transcription</keyword>
<protein>
    <recommendedName>
        <fullName evidence="2">DNA-binding transcriptional regulator NtrC</fullName>
    </recommendedName>
    <alternativeName>
        <fullName evidence="14">Nitrogen regulation protein NR(I)</fullName>
    </alternativeName>
    <alternativeName>
        <fullName evidence="15">Nitrogen regulator I</fullName>
    </alternativeName>
</protein>
<evidence type="ECO:0000256" key="15">
    <source>
        <dbReference type="ARBA" id="ARBA00031910"/>
    </source>
</evidence>
<evidence type="ECO:0000313" key="20">
    <source>
        <dbReference type="Proteomes" id="UP000321595"/>
    </source>
</evidence>
<gene>
    <name evidence="19" type="ORF">FRD01_17570</name>
</gene>
<dbReference type="InterPro" id="IPR002078">
    <property type="entry name" value="Sigma_54_int"/>
</dbReference>
<dbReference type="SUPFAM" id="SSF46689">
    <property type="entry name" value="Homeodomain-like"/>
    <property type="match status" value="1"/>
</dbReference>
<evidence type="ECO:0000256" key="4">
    <source>
        <dbReference type="ARBA" id="ARBA00022491"/>
    </source>
</evidence>
<dbReference type="InterPro" id="IPR001789">
    <property type="entry name" value="Sig_transdc_resp-reg_receiver"/>
</dbReference>
<dbReference type="InterPro" id="IPR025943">
    <property type="entry name" value="Sigma_54_int_dom_ATP-bd_2"/>
</dbReference>
<evidence type="ECO:0000256" key="5">
    <source>
        <dbReference type="ARBA" id="ARBA00022553"/>
    </source>
</evidence>
<dbReference type="RefSeq" id="WP_146961951.1">
    <property type="nucleotide sequence ID" value="NZ_CP042467.1"/>
</dbReference>
<organism evidence="19 20">
    <name type="scientific">Microvenator marinus</name>
    <dbReference type="NCBI Taxonomy" id="2600177"/>
    <lineage>
        <taxon>Bacteria</taxon>
        <taxon>Deltaproteobacteria</taxon>
        <taxon>Bradymonadales</taxon>
        <taxon>Microvenatoraceae</taxon>
        <taxon>Microvenator</taxon>
    </lineage>
</organism>
<proteinExistence type="predicted"/>
<feature type="domain" description="Sigma-54 factor interaction" evidence="17">
    <location>
        <begin position="143"/>
        <end position="372"/>
    </location>
</feature>
<evidence type="ECO:0000256" key="2">
    <source>
        <dbReference type="ARBA" id="ARBA00019059"/>
    </source>
</evidence>
<evidence type="ECO:0000259" key="18">
    <source>
        <dbReference type="PROSITE" id="PS50110"/>
    </source>
</evidence>
<dbReference type="GO" id="GO:0005737">
    <property type="term" value="C:cytoplasm"/>
    <property type="evidence" value="ECO:0007669"/>
    <property type="project" value="UniProtKB-SubCell"/>
</dbReference>
<keyword evidence="4" id="KW-0678">Repressor</keyword>
<dbReference type="SMART" id="SM00382">
    <property type="entry name" value="AAA"/>
    <property type="match status" value="1"/>
</dbReference>
<dbReference type="InterPro" id="IPR011006">
    <property type="entry name" value="CheY-like_superfamily"/>
</dbReference>
<evidence type="ECO:0000256" key="8">
    <source>
        <dbReference type="ARBA" id="ARBA00023012"/>
    </source>
</evidence>
<evidence type="ECO:0000313" key="19">
    <source>
        <dbReference type="EMBL" id="QED29015.1"/>
    </source>
</evidence>
<evidence type="ECO:0000256" key="11">
    <source>
        <dbReference type="ARBA" id="ARBA00023159"/>
    </source>
</evidence>
<keyword evidence="9" id="KW-0805">Transcription regulation</keyword>
<dbReference type="PROSITE" id="PS00675">
    <property type="entry name" value="SIGMA54_INTERACT_1"/>
    <property type="match status" value="1"/>
</dbReference>
<keyword evidence="6" id="KW-0547">Nucleotide-binding</keyword>
<evidence type="ECO:0000256" key="1">
    <source>
        <dbReference type="ARBA" id="ARBA00004496"/>
    </source>
</evidence>
<dbReference type="InterPro" id="IPR027417">
    <property type="entry name" value="P-loop_NTPase"/>
</dbReference>
<dbReference type="AlphaFoldDB" id="A0A5B8XTW9"/>
<dbReference type="EMBL" id="CP042467">
    <property type="protein sequence ID" value="QED29015.1"/>
    <property type="molecule type" value="Genomic_DNA"/>
</dbReference>
<dbReference type="Pfam" id="PF25601">
    <property type="entry name" value="AAA_lid_14"/>
    <property type="match status" value="1"/>
</dbReference>
<dbReference type="GO" id="GO:0043565">
    <property type="term" value="F:sequence-specific DNA binding"/>
    <property type="evidence" value="ECO:0007669"/>
    <property type="project" value="InterPro"/>
</dbReference>
<dbReference type="InterPro" id="IPR009057">
    <property type="entry name" value="Homeodomain-like_sf"/>
</dbReference>
<keyword evidence="7" id="KW-0067">ATP-binding</keyword>
<dbReference type="KEGG" id="bbae:FRD01_17570"/>
<evidence type="ECO:0000256" key="6">
    <source>
        <dbReference type="ARBA" id="ARBA00022741"/>
    </source>
</evidence>
<keyword evidence="5 16" id="KW-0597">Phosphoprotein</keyword>
<dbReference type="OrthoDB" id="7187989at2"/>
<dbReference type="InterPro" id="IPR025662">
    <property type="entry name" value="Sigma_54_int_dom_ATP-bd_1"/>
</dbReference>
<dbReference type="GO" id="GO:0000160">
    <property type="term" value="P:phosphorelay signal transduction system"/>
    <property type="evidence" value="ECO:0007669"/>
    <property type="project" value="UniProtKB-KW"/>
</dbReference>
<keyword evidence="20" id="KW-1185">Reference proteome</keyword>
<evidence type="ECO:0000256" key="13">
    <source>
        <dbReference type="ARBA" id="ARBA00023231"/>
    </source>
</evidence>
<reference evidence="19 20" key="1">
    <citation type="submission" date="2019-08" db="EMBL/GenBank/DDBJ databases">
        <authorList>
            <person name="Liang Q."/>
        </authorList>
    </citation>
    <scope>NUCLEOTIDE SEQUENCE [LARGE SCALE GENOMIC DNA]</scope>
    <source>
        <strain evidence="19 20">V1718</strain>
    </source>
</reference>
<keyword evidence="3" id="KW-0963">Cytoplasm</keyword>
<evidence type="ECO:0000256" key="12">
    <source>
        <dbReference type="ARBA" id="ARBA00023163"/>
    </source>
</evidence>
<feature type="domain" description="Response regulatory" evidence="18">
    <location>
        <begin position="6"/>
        <end position="120"/>
    </location>
</feature>
<name>A0A5B8XTW9_9DELT</name>
<dbReference type="CDD" id="cd00009">
    <property type="entry name" value="AAA"/>
    <property type="match status" value="1"/>
</dbReference>
<dbReference type="GO" id="GO:0006355">
    <property type="term" value="P:regulation of DNA-templated transcription"/>
    <property type="evidence" value="ECO:0007669"/>
    <property type="project" value="InterPro"/>
</dbReference>
<evidence type="ECO:0000256" key="3">
    <source>
        <dbReference type="ARBA" id="ARBA00022490"/>
    </source>
</evidence>
<feature type="modified residue" description="4-aspartylphosphate" evidence="16">
    <location>
        <position position="55"/>
    </location>
</feature>
<dbReference type="InterPro" id="IPR003593">
    <property type="entry name" value="AAA+_ATPase"/>
</dbReference>
<evidence type="ECO:0000256" key="10">
    <source>
        <dbReference type="ARBA" id="ARBA00023125"/>
    </source>
</evidence>
<accession>A0A5B8XTW9</accession>
<evidence type="ECO:0000256" key="9">
    <source>
        <dbReference type="ARBA" id="ARBA00023015"/>
    </source>
</evidence>
<dbReference type="Pfam" id="PF02954">
    <property type="entry name" value="HTH_8"/>
    <property type="match status" value="1"/>
</dbReference>
<dbReference type="Pfam" id="PF00072">
    <property type="entry name" value="Response_reg"/>
    <property type="match status" value="1"/>
</dbReference>
<dbReference type="PANTHER" id="PTHR32071:SF95">
    <property type="entry name" value="DNA-BINDING TRANSCRIPTIONAL REGULATOR NTRC"/>
    <property type="match status" value="1"/>
</dbReference>
<dbReference type="Gene3D" id="3.40.50.2300">
    <property type="match status" value="1"/>
</dbReference>
<dbReference type="Pfam" id="PF00158">
    <property type="entry name" value="Sigma54_activat"/>
    <property type="match status" value="1"/>
</dbReference>
<dbReference type="PROSITE" id="PS00676">
    <property type="entry name" value="SIGMA54_INTERACT_2"/>
    <property type="match status" value="1"/>
</dbReference>
<dbReference type="PROSITE" id="PS50110">
    <property type="entry name" value="RESPONSE_REGULATORY"/>
    <property type="match status" value="1"/>
</dbReference>
<dbReference type="PROSITE" id="PS50045">
    <property type="entry name" value="SIGMA54_INTERACT_4"/>
    <property type="match status" value="1"/>
</dbReference>
<evidence type="ECO:0000256" key="16">
    <source>
        <dbReference type="PROSITE-ProRule" id="PRU00169"/>
    </source>
</evidence>
<dbReference type="PRINTS" id="PR01590">
    <property type="entry name" value="HTHFIS"/>
</dbReference>
<evidence type="ECO:0000259" key="17">
    <source>
        <dbReference type="PROSITE" id="PS50045"/>
    </source>
</evidence>
<dbReference type="Gene3D" id="3.40.50.300">
    <property type="entry name" value="P-loop containing nucleotide triphosphate hydrolases"/>
    <property type="match status" value="1"/>
</dbReference>
<dbReference type="SMART" id="SM00448">
    <property type="entry name" value="REC"/>
    <property type="match status" value="1"/>
</dbReference>
<keyword evidence="10" id="KW-0238">DNA-binding</keyword>
<dbReference type="Gene3D" id="1.10.8.60">
    <property type="match status" value="1"/>
</dbReference>
<keyword evidence="8" id="KW-0902">Two-component regulatory system</keyword>
<sequence>MKRHARILVIDDHEEMVELLAEQLRDEEFIVDVSTDGRTALVLAIERLPDLVITDLRMRGFDGFDVLKAFKELDPDLPVLIMTAFGGVDSAVEAIKQGAAHYFTKPFRLDEVLIWVNRALEARSMQSENRRLRAERSQGIDRFVGQSAAMQRLRERIGKISSVDAPVLIRGESGTGKELVARAIHEAGLRAAAPFVAVNCTSLPQELLESELFGHAKGAFTGAANARRGLFLEADGGTLFLDEIGDMPAELQAKLLRVLQEKEIRPVGSDASRKVDVRIIAATHQPLEELIKSGKFREDLFFRLDVLNVQVPALRERREDIETLTRHFFDKYRVEFKSSVRELPSELLERFLRAPWAGNVRELENAVQRYVILGEFDPVQSHAEDSAPLDLFNLREVEDRHIRRVLDYCGGNKTQAAELLGIDASTIHRKLSRP</sequence>
<keyword evidence="13" id="KW-0535">Nitrogen fixation</keyword>
<dbReference type="InterPro" id="IPR058031">
    <property type="entry name" value="AAA_lid_NorR"/>
</dbReference>
<dbReference type="SUPFAM" id="SSF52172">
    <property type="entry name" value="CheY-like"/>
    <property type="match status" value="1"/>
</dbReference>
<dbReference type="Proteomes" id="UP000321595">
    <property type="component" value="Chromosome"/>
</dbReference>
<evidence type="ECO:0000256" key="7">
    <source>
        <dbReference type="ARBA" id="ARBA00022840"/>
    </source>
</evidence>
<dbReference type="PANTHER" id="PTHR32071">
    <property type="entry name" value="TRANSCRIPTIONAL REGULATORY PROTEIN"/>
    <property type="match status" value="1"/>
</dbReference>
<dbReference type="GO" id="GO:0005524">
    <property type="term" value="F:ATP binding"/>
    <property type="evidence" value="ECO:0007669"/>
    <property type="project" value="UniProtKB-KW"/>
</dbReference>
<evidence type="ECO:0000256" key="14">
    <source>
        <dbReference type="ARBA" id="ARBA00029881"/>
    </source>
</evidence>
<keyword evidence="11" id="KW-0010">Activator</keyword>
<comment type="subcellular location">
    <subcellularLocation>
        <location evidence="1">Cytoplasm</location>
    </subcellularLocation>
</comment>